<dbReference type="InterPro" id="IPR010981">
    <property type="entry name" value="SinR/SinI_dimer_dom"/>
</dbReference>
<dbReference type="InterPro" id="IPR010982">
    <property type="entry name" value="Lambda_DNA-bd_dom_sf"/>
</dbReference>
<evidence type="ECO:0000313" key="5">
    <source>
        <dbReference type="Proteomes" id="UP000682403"/>
    </source>
</evidence>
<dbReference type="RefSeq" id="WP_211559145.1">
    <property type="nucleotide sequence ID" value="NZ_JAGVRK010000001.1"/>
</dbReference>
<accession>A0ABS5LGC2</accession>
<gene>
    <name evidence="4" type="ORF">J9317_12720</name>
</gene>
<feature type="domain" description="Sin" evidence="3">
    <location>
        <begin position="65"/>
        <end position="103"/>
    </location>
</feature>
<dbReference type="InterPro" id="IPR001387">
    <property type="entry name" value="Cro/C1-type_HTH"/>
</dbReference>
<dbReference type="Proteomes" id="UP000682403">
    <property type="component" value="Unassembled WGS sequence"/>
</dbReference>
<dbReference type="Pfam" id="PF01381">
    <property type="entry name" value="HTH_3"/>
    <property type="match status" value="1"/>
</dbReference>
<dbReference type="CDD" id="cd00093">
    <property type="entry name" value="HTH_XRE"/>
    <property type="match status" value="1"/>
</dbReference>
<evidence type="ECO:0000256" key="1">
    <source>
        <dbReference type="ARBA" id="ARBA00023125"/>
    </source>
</evidence>
<dbReference type="PANTHER" id="PTHR46797:SF13">
    <property type="entry name" value="HTH-TYPE TRANSCRIPTIONAL REGULATOR SINR"/>
    <property type="match status" value="1"/>
</dbReference>
<reference evidence="4 5" key="1">
    <citation type="submission" date="2021-04" db="EMBL/GenBank/DDBJ databases">
        <title>Metabacillus sp. strain KIGAM252 whole genome sequence.</title>
        <authorList>
            <person name="Seo M.-J."/>
            <person name="Cho E.-S."/>
            <person name="Hwang C.Y."/>
            <person name="Yoon D.J."/>
        </authorList>
    </citation>
    <scope>NUCLEOTIDE SEQUENCE [LARGE SCALE GENOMIC DNA]</scope>
    <source>
        <strain evidence="4 5">KIGAM252</strain>
    </source>
</reference>
<dbReference type="SUPFAM" id="SSF47406">
    <property type="entry name" value="SinR repressor dimerisation domain-like"/>
    <property type="match status" value="1"/>
</dbReference>
<evidence type="ECO:0000313" key="4">
    <source>
        <dbReference type="EMBL" id="MBS2969629.1"/>
    </source>
</evidence>
<evidence type="ECO:0000259" key="2">
    <source>
        <dbReference type="PROSITE" id="PS50943"/>
    </source>
</evidence>
<proteinExistence type="predicted"/>
<evidence type="ECO:0000259" key="3">
    <source>
        <dbReference type="PROSITE" id="PS51500"/>
    </source>
</evidence>
<protein>
    <submittedName>
        <fullName evidence="4">Helix-turn-helix domain-containing protein</fullName>
    </submittedName>
</protein>
<feature type="domain" description="HTH cro/C1-type" evidence="2">
    <location>
        <begin position="8"/>
        <end position="63"/>
    </location>
</feature>
<dbReference type="PANTHER" id="PTHR46797">
    <property type="entry name" value="HTH-TYPE TRANSCRIPTIONAL REGULATOR"/>
    <property type="match status" value="1"/>
</dbReference>
<dbReference type="InterPro" id="IPR036281">
    <property type="entry name" value="SinR/SinI_dimer_dom_sf"/>
</dbReference>
<dbReference type="PROSITE" id="PS50943">
    <property type="entry name" value="HTH_CROC1"/>
    <property type="match status" value="1"/>
</dbReference>
<dbReference type="InterPro" id="IPR050807">
    <property type="entry name" value="TransReg_Diox_bact_type"/>
</dbReference>
<dbReference type="Gene3D" id="1.10.260.40">
    <property type="entry name" value="lambda repressor-like DNA-binding domains"/>
    <property type="match status" value="1"/>
</dbReference>
<dbReference type="SUPFAM" id="SSF47413">
    <property type="entry name" value="lambda repressor-like DNA-binding domains"/>
    <property type="match status" value="1"/>
</dbReference>
<comment type="caution">
    <text evidence="4">The sequence shown here is derived from an EMBL/GenBank/DDBJ whole genome shotgun (WGS) entry which is preliminary data.</text>
</comment>
<keyword evidence="1" id="KW-0238">DNA-binding</keyword>
<name>A0ABS5LGC2_9BACI</name>
<dbReference type="SMART" id="SM00530">
    <property type="entry name" value="HTH_XRE"/>
    <property type="match status" value="1"/>
</dbReference>
<keyword evidence="5" id="KW-1185">Reference proteome</keyword>
<dbReference type="PROSITE" id="PS51500">
    <property type="entry name" value="SIN"/>
    <property type="match status" value="1"/>
</dbReference>
<organism evidence="4 5">
    <name type="scientific">Metabacillus flavus</name>
    <dbReference type="NCBI Taxonomy" id="2823519"/>
    <lineage>
        <taxon>Bacteria</taxon>
        <taxon>Bacillati</taxon>
        <taxon>Bacillota</taxon>
        <taxon>Bacilli</taxon>
        <taxon>Bacillales</taxon>
        <taxon>Bacillaceae</taxon>
        <taxon>Metabacillus</taxon>
    </lineage>
</organism>
<sequence length="118" mass="13698">MEAVGKRIREIRRQKGLSLSELAELAGVSKSYLSYIERNVQKNPSLQFLSKISDTLDIEVNVLLGSEHDPKSQLDEEWKTLIEKAVKEGMSKEEFETFQDYIKFTKWKESQEGRDDDN</sequence>
<dbReference type="EMBL" id="JAGVRK010000001">
    <property type="protein sequence ID" value="MBS2969629.1"/>
    <property type="molecule type" value="Genomic_DNA"/>
</dbReference>